<feature type="domain" description="C2 tensin-type" evidence="5">
    <location>
        <begin position="199"/>
        <end position="338"/>
    </location>
</feature>
<feature type="compositionally biased region" description="Low complexity" evidence="4">
    <location>
        <begin position="516"/>
        <end position="527"/>
    </location>
</feature>
<dbReference type="EMBL" id="JAMFTS010000002">
    <property type="protein sequence ID" value="KAJ4792637.1"/>
    <property type="molecule type" value="Genomic_DNA"/>
</dbReference>
<evidence type="ECO:0000259" key="5">
    <source>
        <dbReference type="PROSITE" id="PS51182"/>
    </source>
</evidence>
<feature type="region of interest" description="Disordered" evidence="4">
    <location>
        <begin position="384"/>
        <end position="539"/>
    </location>
</feature>
<evidence type="ECO:0000259" key="6">
    <source>
        <dbReference type="PROSITE" id="PS51444"/>
    </source>
</evidence>
<dbReference type="PROSITE" id="PS51444">
    <property type="entry name" value="FH2"/>
    <property type="match status" value="1"/>
</dbReference>
<feature type="compositionally biased region" description="Polar residues" evidence="4">
    <location>
        <begin position="760"/>
        <end position="775"/>
    </location>
</feature>
<organism evidence="7 8">
    <name type="scientific">Rhynchospora pubera</name>
    <dbReference type="NCBI Taxonomy" id="906938"/>
    <lineage>
        <taxon>Eukaryota</taxon>
        <taxon>Viridiplantae</taxon>
        <taxon>Streptophyta</taxon>
        <taxon>Embryophyta</taxon>
        <taxon>Tracheophyta</taxon>
        <taxon>Spermatophyta</taxon>
        <taxon>Magnoliopsida</taxon>
        <taxon>Liliopsida</taxon>
        <taxon>Poales</taxon>
        <taxon>Cyperaceae</taxon>
        <taxon>Cyperoideae</taxon>
        <taxon>Rhynchosporeae</taxon>
        <taxon>Rhynchospora</taxon>
    </lineage>
</organism>
<dbReference type="PANTHER" id="PTHR45733:SF8">
    <property type="entry name" value="FORMIN-J"/>
    <property type="match status" value="1"/>
</dbReference>
<dbReference type="SMART" id="SM01326">
    <property type="entry name" value="PTEN_C2"/>
    <property type="match status" value="1"/>
</dbReference>
<feature type="compositionally biased region" description="Pro residues" evidence="4">
    <location>
        <begin position="683"/>
        <end position="692"/>
    </location>
</feature>
<proteinExistence type="inferred from homology"/>
<evidence type="ECO:0000256" key="1">
    <source>
        <dbReference type="ARBA" id="ARBA00006468"/>
    </source>
</evidence>
<feature type="compositionally biased region" description="Pro residues" evidence="4">
    <location>
        <begin position="592"/>
        <end position="640"/>
    </location>
</feature>
<dbReference type="Proteomes" id="UP001140206">
    <property type="component" value="Chromosome 2"/>
</dbReference>
<dbReference type="Pfam" id="PF10409">
    <property type="entry name" value="PTEN_C2"/>
    <property type="match status" value="1"/>
</dbReference>
<feature type="region of interest" description="Disordered" evidence="4">
    <location>
        <begin position="561"/>
        <end position="775"/>
    </location>
</feature>
<feature type="compositionally biased region" description="Pro residues" evidence="4">
    <location>
        <begin position="721"/>
        <end position="739"/>
    </location>
</feature>
<dbReference type="InterPro" id="IPR042201">
    <property type="entry name" value="FH2_Formin_sf"/>
</dbReference>
<feature type="domain" description="FH2" evidence="6">
    <location>
        <begin position="773"/>
        <end position="1165"/>
    </location>
</feature>
<feature type="compositionally biased region" description="Polar residues" evidence="4">
    <location>
        <begin position="407"/>
        <end position="425"/>
    </location>
</feature>
<dbReference type="InterPro" id="IPR035892">
    <property type="entry name" value="C2_domain_sf"/>
</dbReference>
<evidence type="ECO:0000256" key="3">
    <source>
        <dbReference type="RuleBase" id="RU361260"/>
    </source>
</evidence>
<gene>
    <name evidence="7" type="ORF">LUZ62_043883</name>
</gene>
<dbReference type="InterPro" id="IPR029021">
    <property type="entry name" value="Prot-tyrosine_phosphatase-like"/>
</dbReference>
<dbReference type="SUPFAM" id="SSF101447">
    <property type="entry name" value="Formin homology 2 domain (FH2 domain)"/>
    <property type="match status" value="1"/>
</dbReference>
<dbReference type="GO" id="GO:0004721">
    <property type="term" value="F:phosphoprotein phosphatase activity"/>
    <property type="evidence" value="ECO:0007669"/>
    <property type="project" value="UniProtKB-KW"/>
</dbReference>
<protein>
    <recommendedName>
        <fullName evidence="3">Formin-like protein</fullName>
    </recommendedName>
</protein>
<dbReference type="PROSITE" id="PS51182">
    <property type="entry name" value="C2_TENSIN"/>
    <property type="match status" value="1"/>
</dbReference>
<dbReference type="InterPro" id="IPR014020">
    <property type="entry name" value="Tensin_C2-dom"/>
</dbReference>
<keyword evidence="8" id="KW-1185">Reference proteome</keyword>
<dbReference type="InterPro" id="IPR015425">
    <property type="entry name" value="FH2_Formin"/>
</dbReference>
<dbReference type="SUPFAM" id="SSF52799">
    <property type="entry name" value="(Phosphotyrosine protein) phosphatases II"/>
    <property type="match status" value="1"/>
</dbReference>
<name>A0AAV8FH28_9POAL</name>
<evidence type="ECO:0000256" key="2">
    <source>
        <dbReference type="ARBA" id="ARBA00022912"/>
    </source>
</evidence>
<dbReference type="Gene3D" id="1.20.58.2220">
    <property type="entry name" value="Formin, FH2 domain"/>
    <property type="match status" value="1"/>
</dbReference>
<evidence type="ECO:0000256" key="4">
    <source>
        <dbReference type="SAM" id="MobiDB-lite"/>
    </source>
</evidence>
<dbReference type="Gene3D" id="2.60.40.1110">
    <property type="match status" value="1"/>
</dbReference>
<keyword evidence="2" id="KW-0378">Hydrolase</keyword>
<feature type="compositionally biased region" description="Pro residues" evidence="4">
    <location>
        <begin position="701"/>
        <end position="710"/>
    </location>
</feature>
<comment type="similarity">
    <text evidence="1">Belongs to the formin-like family. Class-II subfamily.</text>
</comment>
<dbReference type="SMART" id="SM00498">
    <property type="entry name" value="FH2"/>
    <property type="match status" value="1"/>
</dbReference>
<keyword evidence="2" id="KW-0904">Protein phosphatase</keyword>
<feature type="compositionally biased region" description="Pro residues" evidence="4">
    <location>
        <begin position="665"/>
        <end position="674"/>
    </location>
</feature>
<feature type="compositionally biased region" description="Polar residues" evidence="4">
    <location>
        <begin position="444"/>
        <end position="468"/>
    </location>
</feature>
<feature type="compositionally biased region" description="Low complexity" evidence="4">
    <location>
        <begin position="434"/>
        <end position="443"/>
    </location>
</feature>
<feature type="compositionally biased region" description="Polar residues" evidence="4">
    <location>
        <begin position="561"/>
        <end position="575"/>
    </location>
</feature>
<dbReference type="InterPro" id="IPR051144">
    <property type="entry name" value="Formin_homology_domain"/>
</dbReference>
<reference evidence="7" key="1">
    <citation type="submission" date="2022-08" db="EMBL/GenBank/DDBJ databases">
        <authorList>
            <person name="Marques A."/>
        </authorList>
    </citation>
    <scope>NUCLEOTIDE SEQUENCE</scope>
    <source>
        <strain evidence="7">RhyPub2mFocal</strain>
        <tissue evidence="7">Leaves</tissue>
    </source>
</reference>
<dbReference type="Gene3D" id="3.90.190.10">
    <property type="entry name" value="Protein tyrosine phosphatase superfamily"/>
    <property type="match status" value="1"/>
</dbReference>
<comment type="caution">
    <text evidence="7">The sequence shown here is derived from an EMBL/GenBank/DDBJ whole genome shotgun (WGS) entry which is preliminary data.</text>
</comment>
<dbReference type="AlphaFoldDB" id="A0AAV8FH28"/>
<sequence length="1185" mass="130812">MSFLKKFVYKKPPDGILPVADNIYLLDRSYSFETLEEGKFKAYVENVVSQLHEHTPGGSYMVFNFGASESKQSRIGRILSEHNITVMDYPRHYEGCPILPMGTLRDLLKSSETWLARDRRFLLMHSEQGGWPILAFVLSALLIYFKHYNDEQKTLEMIYKQASSQLLELFSPLDPMPSQLRYLQYVSQRNLDSEWPPIDRALTLNRMIIRIIPDSDGLGGLRPMFRICGQDPLTPNDSNPKLLFSTPKDKKTIRLYRKADSEIAKIEICCHIKGDVVLECINTDESLEREEMVFRVMFNTAFIRSNSLLLNRDQLDVMRGAKERFNKLFRAEILFSEMDLTAPKAKSEIQTEAQNKGEEGLPVEAFSKVREYFGLLDWIGKDHTPSQSSQKITEASTVQKPEVDESPTISESKSESDNFTNVSKSSDSEAKTDSISSALASSSFEKPNQVTEKPTITVTRLRSASSEIPSPRAWPPVSSLSKSLSSSDSERETTNPKVQPMLSTGRPEEPPMNFPSSELASSTLTSSRTINANKLDSKNIIPISEDQMHSGFSVSTSNRAIQVSFNPESPSKTNIASPPSPSPPIASKSSIPSPPPPPPPPLASFAPGTPPPPPPPPPPPHRSSPSSAPPPPPPPPPPPTKQSNTFPLPPPPPPPANRPSTTLSSPPPPPPPPNRSAIGANSPSPPLPPPISSPHTSVSTRPPPPPPPPFSATKANTAQAPIPPPPRAPGAPPPPPPPGKALGNRPSANVNVPPPPPSIKGQTMGPSKSPKAVQTTPIKRVPLKPLHWSKVTRATKGSLWAETQQVMAPEINFSELETLFAVNVPNPKGSSRRASLGSKPEKIHLIELRRSNNCEIMLKNLKMPFPDLVNFVLALDDSMLEMEQVDALVKFCPTKDEVEKLRSYKGDIEKLGKCEQYFLEIMKVPRFEPKLRILAFKIKFRNQVAELKVNLSIVNAVAEEVSCSTKLKRIMKTILSLGNALNQGTARGSAVGFKLDSLLKLSDTRARDNATTLMHYLCKVLAENLPEVLDFSSDLIHLEPASKIQFRDLAEWMNEIREGLKYVEQELSSSNSEGSSSGVFHKTLEEFFGVAKAEYRSLSALSTAVGRNADAMVVYFGEDPTKCSFETVISTLLHFVKMFEKAHSDNLANYEMEKRKAEKETADKARINLKRTATKSHATVVNNKT</sequence>
<feature type="compositionally biased region" description="Pro residues" evidence="4">
    <location>
        <begin position="647"/>
        <end position="657"/>
    </location>
</feature>
<dbReference type="PANTHER" id="PTHR45733">
    <property type="entry name" value="FORMIN-J"/>
    <property type="match status" value="1"/>
</dbReference>
<dbReference type="Pfam" id="PF02181">
    <property type="entry name" value="FH2"/>
    <property type="match status" value="1"/>
</dbReference>
<feature type="compositionally biased region" description="Polar residues" evidence="4">
    <location>
        <begin position="385"/>
        <end position="399"/>
    </location>
</feature>
<dbReference type="SUPFAM" id="SSF49562">
    <property type="entry name" value="C2 domain (Calcium/lipid-binding domain, CaLB)"/>
    <property type="match status" value="1"/>
</dbReference>
<evidence type="ECO:0000313" key="8">
    <source>
        <dbReference type="Proteomes" id="UP001140206"/>
    </source>
</evidence>
<evidence type="ECO:0000313" key="7">
    <source>
        <dbReference type="EMBL" id="KAJ4792637.1"/>
    </source>
</evidence>
<feature type="compositionally biased region" description="Low complexity" evidence="4">
    <location>
        <begin position="478"/>
        <end position="487"/>
    </location>
</feature>
<accession>A0AAV8FH28</accession>